<dbReference type="Proteomes" id="UP000824087">
    <property type="component" value="Unassembled WGS sequence"/>
</dbReference>
<dbReference type="AlphaFoldDB" id="A0A9D1L3K7"/>
<organism evidence="2 3">
    <name type="scientific">Candidatus Fimihabitans intestinipullorum</name>
    <dbReference type="NCBI Taxonomy" id="2840820"/>
    <lineage>
        <taxon>Bacteria</taxon>
        <taxon>Bacillati</taxon>
        <taxon>Mycoplasmatota</taxon>
        <taxon>Mycoplasmatota incertae sedis</taxon>
        <taxon>Candidatus Fimihabitans</taxon>
    </lineage>
</organism>
<keyword evidence="1" id="KW-0812">Transmembrane</keyword>
<feature type="transmembrane region" description="Helical" evidence="1">
    <location>
        <begin position="247"/>
        <end position="268"/>
    </location>
</feature>
<proteinExistence type="predicted"/>
<comment type="caution">
    <text evidence="2">The sequence shown here is derived from an EMBL/GenBank/DDBJ whole genome shotgun (WGS) entry which is preliminary data.</text>
</comment>
<dbReference type="EMBL" id="DVML01000007">
    <property type="protein sequence ID" value="HIU22102.1"/>
    <property type="molecule type" value="Genomic_DNA"/>
</dbReference>
<accession>A0A9D1L3K7</accession>
<sequence>MASRMERYYQLNTETPRRSKRNQALYEKIYETSGEYSNIEGIAKIEKTNEIDINKIKEMLRQREERKKGRVVNQENVKKTTPEPPKVEKIEPAVEKNYDIRDILVKAKSQKEETESDRYHSLKNTQYNILKGINLKDELNRRDYMDQDEDELKELIHTITNASLLNKMADEDLSLDLLSDLKSVDNTQINSEAIQAILKEEKEEQRKQDFDDTRDLDKSFYTSSLNFSDEDFDELGEIKKKITKRRAILKGIGMVVILILVVVAAYFVGKYLL</sequence>
<name>A0A9D1L3K7_9BACT</name>
<evidence type="ECO:0000256" key="1">
    <source>
        <dbReference type="SAM" id="Phobius"/>
    </source>
</evidence>
<reference evidence="2" key="2">
    <citation type="journal article" date="2021" name="PeerJ">
        <title>Extensive microbial diversity within the chicken gut microbiome revealed by metagenomics and culture.</title>
        <authorList>
            <person name="Gilroy R."/>
            <person name="Ravi A."/>
            <person name="Getino M."/>
            <person name="Pursley I."/>
            <person name="Horton D.L."/>
            <person name="Alikhan N.F."/>
            <person name="Baker D."/>
            <person name="Gharbi K."/>
            <person name="Hall N."/>
            <person name="Watson M."/>
            <person name="Adriaenssens E.M."/>
            <person name="Foster-Nyarko E."/>
            <person name="Jarju S."/>
            <person name="Secka A."/>
            <person name="Antonio M."/>
            <person name="Oren A."/>
            <person name="Chaudhuri R.R."/>
            <person name="La Ragione R."/>
            <person name="Hildebrand F."/>
            <person name="Pallen M.J."/>
        </authorList>
    </citation>
    <scope>NUCLEOTIDE SEQUENCE</scope>
    <source>
        <strain evidence="2">CHK197-8231</strain>
    </source>
</reference>
<keyword evidence="1" id="KW-0472">Membrane</keyword>
<gene>
    <name evidence="2" type="ORF">IAD49_00825</name>
</gene>
<reference evidence="2" key="1">
    <citation type="submission" date="2020-10" db="EMBL/GenBank/DDBJ databases">
        <authorList>
            <person name="Gilroy R."/>
        </authorList>
    </citation>
    <scope>NUCLEOTIDE SEQUENCE</scope>
    <source>
        <strain evidence="2">CHK197-8231</strain>
    </source>
</reference>
<evidence type="ECO:0000313" key="3">
    <source>
        <dbReference type="Proteomes" id="UP000824087"/>
    </source>
</evidence>
<evidence type="ECO:0000313" key="2">
    <source>
        <dbReference type="EMBL" id="HIU22102.1"/>
    </source>
</evidence>
<protein>
    <submittedName>
        <fullName evidence="2">Uncharacterized protein</fullName>
    </submittedName>
</protein>
<keyword evidence="1" id="KW-1133">Transmembrane helix</keyword>